<protein>
    <submittedName>
        <fullName evidence="2">Uncharacterized protein</fullName>
    </submittedName>
</protein>
<dbReference type="AlphaFoldDB" id="A0A4Y7TMR0"/>
<dbReference type="Gene3D" id="1.20.1280.50">
    <property type="match status" value="1"/>
</dbReference>
<sequence length="594" mass="66351">MDPPTEPQVTIDSELIALEKRVLDLRRARNSVASISRLPPEILTLIFCLTVAFDTPEPFALCYSATQTRTNPTYHYVKLCHVCHAWRTVALSSPQLWARLRVHSRTKASLMDLMRKGSRSLPVFLSIWDTRKRRRIQYNNFSGTFQDMSKLQGISLYLQRNYVDYLLREVTGRAQNLQSLFIIASPLPYYSVGNHELFAGGTPNLRRIHLENYTLPWTNPIFQSTHLTHLTIHHSPPPTAQSMAELVAILRRLPELQAVLVAIPGTSETLGPMTSDDTFPVMMSKMKRFSVNTYHMETLSTILSAIRLPMDVQDIRLFFSRDSTSNSPQQEFYGACGRAFDGIFKPIEVNLLTTVNHRHRIEAVIAGSGRLLRAAEAQWLRLGSDDTRAHPFSNPALTPLLWSFANLHTLKVPNTVPEAVWTAFANAPVLAYVEVAAKQEFFLKALETPPQDGATPGAGSAVEQSSIGQNEPRQLPFPALRELDFVKVQNHLRGPPYEVPPGCLNATVYLVRALVQAVVDALKARRGDKLVLMCFRDVGEFIHSGEMGIEGPLSTIAHSAKWGDRQLDLEHCNAGMGQGGGSMAREMTSPPRPD</sequence>
<dbReference type="SUPFAM" id="SSF52047">
    <property type="entry name" value="RNI-like"/>
    <property type="match status" value="1"/>
</dbReference>
<comment type="caution">
    <text evidence="2">The sequence shown here is derived from an EMBL/GenBank/DDBJ whole genome shotgun (WGS) entry which is preliminary data.</text>
</comment>
<evidence type="ECO:0000313" key="3">
    <source>
        <dbReference type="Proteomes" id="UP000298030"/>
    </source>
</evidence>
<keyword evidence="3" id="KW-1185">Reference proteome</keyword>
<organism evidence="2 3">
    <name type="scientific">Coprinellus micaceus</name>
    <name type="common">Glistening ink-cap mushroom</name>
    <name type="synonym">Coprinus micaceus</name>
    <dbReference type="NCBI Taxonomy" id="71717"/>
    <lineage>
        <taxon>Eukaryota</taxon>
        <taxon>Fungi</taxon>
        <taxon>Dikarya</taxon>
        <taxon>Basidiomycota</taxon>
        <taxon>Agaricomycotina</taxon>
        <taxon>Agaricomycetes</taxon>
        <taxon>Agaricomycetidae</taxon>
        <taxon>Agaricales</taxon>
        <taxon>Agaricineae</taxon>
        <taxon>Psathyrellaceae</taxon>
        <taxon>Coprinellus</taxon>
    </lineage>
</organism>
<reference evidence="2 3" key="1">
    <citation type="journal article" date="2019" name="Nat. Ecol. Evol.">
        <title>Megaphylogeny resolves global patterns of mushroom evolution.</title>
        <authorList>
            <person name="Varga T."/>
            <person name="Krizsan K."/>
            <person name="Foldi C."/>
            <person name="Dima B."/>
            <person name="Sanchez-Garcia M."/>
            <person name="Sanchez-Ramirez S."/>
            <person name="Szollosi G.J."/>
            <person name="Szarkandi J.G."/>
            <person name="Papp V."/>
            <person name="Albert L."/>
            <person name="Andreopoulos W."/>
            <person name="Angelini C."/>
            <person name="Antonin V."/>
            <person name="Barry K.W."/>
            <person name="Bougher N.L."/>
            <person name="Buchanan P."/>
            <person name="Buyck B."/>
            <person name="Bense V."/>
            <person name="Catcheside P."/>
            <person name="Chovatia M."/>
            <person name="Cooper J."/>
            <person name="Damon W."/>
            <person name="Desjardin D."/>
            <person name="Finy P."/>
            <person name="Geml J."/>
            <person name="Haridas S."/>
            <person name="Hughes K."/>
            <person name="Justo A."/>
            <person name="Karasinski D."/>
            <person name="Kautmanova I."/>
            <person name="Kiss B."/>
            <person name="Kocsube S."/>
            <person name="Kotiranta H."/>
            <person name="LaButti K.M."/>
            <person name="Lechner B.E."/>
            <person name="Liimatainen K."/>
            <person name="Lipzen A."/>
            <person name="Lukacs Z."/>
            <person name="Mihaltcheva S."/>
            <person name="Morgado L.N."/>
            <person name="Niskanen T."/>
            <person name="Noordeloos M.E."/>
            <person name="Ohm R.A."/>
            <person name="Ortiz-Santana B."/>
            <person name="Ovrebo C."/>
            <person name="Racz N."/>
            <person name="Riley R."/>
            <person name="Savchenko A."/>
            <person name="Shiryaev A."/>
            <person name="Soop K."/>
            <person name="Spirin V."/>
            <person name="Szebenyi C."/>
            <person name="Tomsovsky M."/>
            <person name="Tulloss R.E."/>
            <person name="Uehling J."/>
            <person name="Grigoriev I.V."/>
            <person name="Vagvolgyi C."/>
            <person name="Papp T."/>
            <person name="Martin F.M."/>
            <person name="Miettinen O."/>
            <person name="Hibbett D.S."/>
            <person name="Nagy L.G."/>
        </authorList>
    </citation>
    <scope>NUCLEOTIDE SEQUENCE [LARGE SCALE GENOMIC DNA]</scope>
    <source>
        <strain evidence="2 3">FP101781</strain>
    </source>
</reference>
<proteinExistence type="predicted"/>
<accession>A0A4Y7TMR0</accession>
<dbReference type="Proteomes" id="UP000298030">
    <property type="component" value="Unassembled WGS sequence"/>
</dbReference>
<evidence type="ECO:0000313" key="2">
    <source>
        <dbReference type="EMBL" id="TEB35244.1"/>
    </source>
</evidence>
<gene>
    <name evidence="2" type="ORF">FA13DRAFT_1451159</name>
</gene>
<name>A0A4Y7TMR0_COPMI</name>
<feature type="region of interest" description="Disordered" evidence="1">
    <location>
        <begin position="452"/>
        <end position="472"/>
    </location>
</feature>
<dbReference type="OrthoDB" id="3139566at2759"/>
<feature type="compositionally biased region" description="Polar residues" evidence="1">
    <location>
        <begin position="462"/>
        <end position="472"/>
    </location>
</feature>
<dbReference type="STRING" id="71717.A0A4Y7TMR0"/>
<evidence type="ECO:0000256" key="1">
    <source>
        <dbReference type="SAM" id="MobiDB-lite"/>
    </source>
</evidence>
<dbReference type="EMBL" id="QPFP01000008">
    <property type="protein sequence ID" value="TEB35244.1"/>
    <property type="molecule type" value="Genomic_DNA"/>
</dbReference>